<dbReference type="RefSeq" id="XP_025360622.1">
    <property type="nucleotide sequence ID" value="XM_025506691.1"/>
</dbReference>
<gene>
    <name evidence="2" type="ORF">BDZ90DRAFT_233608</name>
</gene>
<dbReference type="Pfam" id="PF13668">
    <property type="entry name" value="Ferritin_2"/>
    <property type="match status" value="1"/>
</dbReference>
<feature type="chain" id="PRO_5016319121" evidence="1">
    <location>
        <begin position="18"/>
        <end position="351"/>
    </location>
</feature>
<accession>A0A316UL92</accession>
<dbReference type="OrthoDB" id="5293813at2759"/>
<keyword evidence="1" id="KW-0732">Signal</keyword>
<feature type="signal peptide" evidence="1">
    <location>
        <begin position="1"/>
        <end position="17"/>
    </location>
</feature>
<keyword evidence="3" id="KW-1185">Reference proteome</keyword>
<evidence type="ECO:0000313" key="2">
    <source>
        <dbReference type="EMBL" id="PWN26010.1"/>
    </source>
</evidence>
<dbReference type="AlphaFoldDB" id="A0A316UL92"/>
<proteinExistence type="predicted"/>
<dbReference type="STRING" id="1569628.A0A316UL92"/>
<reference evidence="2 3" key="1">
    <citation type="journal article" date="2018" name="Mol. Biol. Evol.">
        <title>Broad Genomic Sampling Reveals a Smut Pathogenic Ancestry of the Fungal Clade Ustilaginomycotina.</title>
        <authorList>
            <person name="Kijpornyongpan T."/>
            <person name="Mondo S.J."/>
            <person name="Barry K."/>
            <person name="Sandor L."/>
            <person name="Lee J."/>
            <person name="Lipzen A."/>
            <person name="Pangilinan J."/>
            <person name="LaButti K."/>
            <person name="Hainaut M."/>
            <person name="Henrissat B."/>
            <person name="Grigoriev I.V."/>
            <person name="Spatafora J.W."/>
            <person name="Aime M.C."/>
        </authorList>
    </citation>
    <scope>NUCLEOTIDE SEQUENCE [LARGE SCALE GENOMIC DNA]</scope>
    <source>
        <strain evidence="2 3">MCA 5214</strain>
    </source>
</reference>
<organism evidence="2 3">
    <name type="scientific">Jaminaea rosea</name>
    <dbReference type="NCBI Taxonomy" id="1569628"/>
    <lineage>
        <taxon>Eukaryota</taxon>
        <taxon>Fungi</taxon>
        <taxon>Dikarya</taxon>
        <taxon>Basidiomycota</taxon>
        <taxon>Ustilaginomycotina</taxon>
        <taxon>Exobasidiomycetes</taxon>
        <taxon>Microstromatales</taxon>
        <taxon>Microstromatales incertae sedis</taxon>
        <taxon>Jaminaea</taxon>
    </lineage>
</organism>
<evidence type="ECO:0000256" key="1">
    <source>
        <dbReference type="SAM" id="SignalP"/>
    </source>
</evidence>
<evidence type="ECO:0000313" key="3">
    <source>
        <dbReference type="Proteomes" id="UP000245884"/>
    </source>
</evidence>
<dbReference type="GeneID" id="37028514"/>
<dbReference type="EMBL" id="KZ819673">
    <property type="protein sequence ID" value="PWN26010.1"/>
    <property type="molecule type" value="Genomic_DNA"/>
</dbReference>
<name>A0A316UL92_9BASI</name>
<protein>
    <submittedName>
        <fullName evidence="2">Putative sexual development protein</fullName>
    </submittedName>
</protein>
<sequence length="351" mass="36091">MHFAALFSIAAAGLAAAAPFSLPNGFPNIKPGNLAHTQKTAGGTLPNTALPTDLKKDAIATLQLIAVNEIFEVSYFSTLYDNVVAGKEGYTDFGGLDKDYVVKSLAAIRAQEELHAAGANAILKSAGASTIGACNYKFPATDFKSAIALAATFTDVVLGTLSEAQQTFALDGGQAASGLVPLVGSIIAQEGEQDGAFRLIQRKTPSAAPFLTYSSGAFAFNAVAQNFLVPNSCSASSNVSEIGLPSFKLLTPTTTPQAKNMTLDYTTTYSDASAQANHIVYISGVNKPVVVPIKSVSKKGDSATFQAEFPFDAGFSNGLTLAALTTSAGPFDSAAAVADKTVAGPGLIEVN</sequence>
<dbReference type="Proteomes" id="UP000245884">
    <property type="component" value="Unassembled WGS sequence"/>
</dbReference>